<dbReference type="GO" id="GO:0005085">
    <property type="term" value="F:guanyl-nucleotide exchange factor activity"/>
    <property type="evidence" value="ECO:0007669"/>
    <property type="project" value="InterPro"/>
</dbReference>
<comment type="similarity">
    <text evidence="2">Belongs to the BRAG family.</text>
</comment>
<dbReference type="GO" id="GO:0005737">
    <property type="term" value="C:cytoplasm"/>
    <property type="evidence" value="ECO:0007669"/>
    <property type="project" value="UniProtKB-SubCell"/>
</dbReference>
<evidence type="ECO:0000256" key="4">
    <source>
        <dbReference type="ARBA" id="ARBA00022553"/>
    </source>
</evidence>
<dbReference type="PROSITE" id="PS50190">
    <property type="entry name" value="SEC7"/>
    <property type="match status" value="1"/>
</dbReference>
<gene>
    <name evidence="7" type="ORF">FKW44_009237</name>
</gene>
<dbReference type="Gene3D" id="1.10.1000.11">
    <property type="entry name" value="Arf Nucleotide-binding Site Opener,domain 2"/>
    <property type="match status" value="1"/>
</dbReference>
<evidence type="ECO:0000313" key="8">
    <source>
        <dbReference type="Proteomes" id="UP000595437"/>
    </source>
</evidence>
<dbReference type="Pfam" id="PF01369">
    <property type="entry name" value="Sec7"/>
    <property type="match status" value="1"/>
</dbReference>
<dbReference type="InterPro" id="IPR000904">
    <property type="entry name" value="Sec7_dom"/>
</dbReference>
<dbReference type="GO" id="GO:0016192">
    <property type="term" value="P:vesicle-mediated transport"/>
    <property type="evidence" value="ECO:0007669"/>
    <property type="project" value="UniProtKB-ARBA"/>
</dbReference>
<accession>A0A7T8K6I3</accession>
<dbReference type="AlphaFoldDB" id="A0A7T8K6I3"/>
<keyword evidence="8" id="KW-1185">Reference proteome</keyword>
<comment type="subcellular location">
    <subcellularLocation>
        <location evidence="1">Cytoplasm</location>
    </subcellularLocation>
</comment>
<reference evidence="8" key="1">
    <citation type="submission" date="2021-01" db="EMBL/GenBank/DDBJ databases">
        <title>Caligus Genome Assembly.</title>
        <authorList>
            <person name="Gallardo-Escarate C."/>
        </authorList>
    </citation>
    <scope>NUCLEOTIDE SEQUENCE [LARGE SCALE GENOMIC DNA]</scope>
</reference>
<protein>
    <submittedName>
        <fullName evidence="7">Guanylnucleotide exchange factorlike</fullName>
    </submittedName>
</protein>
<evidence type="ECO:0000313" key="7">
    <source>
        <dbReference type="EMBL" id="QQP48807.1"/>
    </source>
</evidence>
<dbReference type="Pfam" id="PF16453">
    <property type="entry name" value="IQ_SEC7_PH"/>
    <property type="match status" value="1"/>
</dbReference>
<sequence length="206" mass="23465">LQEEVMLPGESQKIEKIIEVFSKRYIQCNSLFVSSFFLTRGHNLCPDLRHGPPQHGPPLQGSGKILFSANEEGGLYPKPPRLDGGRDLDEDMLRGIFDRIRGEPFLPGPDHSSQVLKGLAKKKTLHQYRYSVSLRDLRVHTFSSGFCPHGIQIQDRFSGKVISTFDAKSESDQARFVHDLQESISETIEMDRARLYFDDVEDEEML</sequence>
<evidence type="ECO:0000259" key="6">
    <source>
        <dbReference type="PROSITE" id="PS50190"/>
    </source>
</evidence>
<feature type="non-terminal residue" evidence="7">
    <location>
        <position position="1"/>
    </location>
</feature>
<dbReference type="Gene3D" id="2.30.29.30">
    <property type="entry name" value="Pleckstrin-homology domain (PH domain)/Phosphotyrosine-binding domain (PTB)"/>
    <property type="match status" value="1"/>
</dbReference>
<organism evidence="7 8">
    <name type="scientific">Caligus rogercresseyi</name>
    <name type="common">Sea louse</name>
    <dbReference type="NCBI Taxonomy" id="217165"/>
    <lineage>
        <taxon>Eukaryota</taxon>
        <taxon>Metazoa</taxon>
        <taxon>Ecdysozoa</taxon>
        <taxon>Arthropoda</taxon>
        <taxon>Crustacea</taxon>
        <taxon>Multicrustacea</taxon>
        <taxon>Hexanauplia</taxon>
        <taxon>Copepoda</taxon>
        <taxon>Siphonostomatoida</taxon>
        <taxon>Caligidae</taxon>
        <taxon>Caligus</taxon>
    </lineage>
</organism>
<evidence type="ECO:0000256" key="5">
    <source>
        <dbReference type="ARBA" id="ARBA00023054"/>
    </source>
</evidence>
<keyword evidence="4" id="KW-0597">Phosphoprotein</keyword>
<dbReference type="SUPFAM" id="SSF48425">
    <property type="entry name" value="Sec7 domain"/>
    <property type="match status" value="1"/>
</dbReference>
<dbReference type="GO" id="GO:0012505">
    <property type="term" value="C:endomembrane system"/>
    <property type="evidence" value="ECO:0007669"/>
    <property type="project" value="UniProtKB-ARBA"/>
</dbReference>
<dbReference type="PANTHER" id="PTHR10663">
    <property type="entry name" value="GUANYL-NUCLEOTIDE EXCHANGE FACTOR"/>
    <property type="match status" value="1"/>
</dbReference>
<dbReference type="InterPro" id="IPR035999">
    <property type="entry name" value="Sec7_dom_sf"/>
</dbReference>
<dbReference type="PANTHER" id="PTHR10663:SF388">
    <property type="entry name" value="GOLGI-SPECIFIC BREFELDIN A-RESISTANCE GUANINE NUCLEOTIDE EXCHANGE FACTOR 1"/>
    <property type="match status" value="1"/>
</dbReference>
<keyword evidence="3" id="KW-0963">Cytoplasm</keyword>
<feature type="domain" description="SEC7" evidence="6">
    <location>
        <begin position="1"/>
        <end position="103"/>
    </location>
</feature>
<dbReference type="Proteomes" id="UP000595437">
    <property type="component" value="Chromosome 6"/>
</dbReference>
<evidence type="ECO:0000256" key="1">
    <source>
        <dbReference type="ARBA" id="ARBA00004496"/>
    </source>
</evidence>
<evidence type="ECO:0000256" key="3">
    <source>
        <dbReference type="ARBA" id="ARBA00022490"/>
    </source>
</evidence>
<evidence type="ECO:0000256" key="2">
    <source>
        <dbReference type="ARBA" id="ARBA00006248"/>
    </source>
</evidence>
<dbReference type="InterPro" id="IPR011993">
    <property type="entry name" value="PH-like_dom_sf"/>
</dbReference>
<dbReference type="EMBL" id="CP045895">
    <property type="protein sequence ID" value="QQP48807.1"/>
    <property type="molecule type" value="Genomic_DNA"/>
</dbReference>
<dbReference type="OrthoDB" id="430364at2759"/>
<name>A0A7T8K6I3_CALRO</name>
<proteinExistence type="inferred from homology"/>
<dbReference type="InterPro" id="IPR033742">
    <property type="entry name" value="IQSEC_PH"/>
</dbReference>
<keyword evidence="5" id="KW-0175">Coiled coil</keyword>
<dbReference type="GO" id="GO:0032012">
    <property type="term" value="P:regulation of ARF protein signal transduction"/>
    <property type="evidence" value="ECO:0007669"/>
    <property type="project" value="InterPro"/>
</dbReference>
<dbReference type="InterPro" id="IPR023394">
    <property type="entry name" value="Sec7_C_sf"/>
</dbReference>